<keyword evidence="5" id="KW-0560">Oxidoreductase</keyword>
<organism evidence="8 9">
    <name type="scientific">Diaporthe eres</name>
    <name type="common">Phomopsis oblonga</name>
    <dbReference type="NCBI Taxonomy" id="83184"/>
    <lineage>
        <taxon>Eukaryota</taxon>
        <taxon>Fungi</taxon>
        <taxon>Dikarya</taxon>
        <taxon>Ascomycota</taxon>
        <taxon>Pezizomycotina</taxon>
        <taxon>Sordariomycetes</taxon>
        <taxon>Sordariomycetidae</taxon>
        <taxon>Diaporthales</taxon>
        <taxon>Diaporthaceae</taxon>
        <taxon>Diaporthe</taxon>
        <taxon>Diaporthe eres species complex</taxon>
    </lineage>
</organism>
<gene>
    <name evidence="8" type="ORF">SLS63_007315</name>
</gene>
<feature type="transmembrane region" description="Helical" evidence="6">
    <location>
        <begin position="78"/>
        <end position="103"/>
    </location>
</feature>
<evidence type="ECO:0000256" key="4">
    <source>
        <dbReference type="ARBA" id="ARBA00023004"/>
    </source>
</evidence>
<evidence type="ECO:0000313" key="9">
    <source>
        <dbReference type="Proteomes" id="UP001430848"/>
    </source>
</evidence>
<protein>
    <recommendedName>
        <fullName evidence="7">Rhodopsin domain-containing protein</fullName>
    </recommendedName>
</protein>
<dbReference type="InterPro" id="IPR036396">
    <property type="entry name" value="Cyt_P450_sf"/>
</dbReference>
<dbReference type="PROSITE" id="PS00086">
    <property type="entry name" value="CYTOCHROME_P450"/>
    <property type="match status" value="1"/>
</dbReference>
<dbReference type="InterPro" id="IPR017972">
    <property type="entry name" value="Cyt_P450_CS"/>
</dbReference>
<dbReference type="EMBL" id="JAKNSF020000040">
    <property type="protein sequence ID" value="KAK7726896.1"/>
    <property type="molecule type" value="Genomic_DNA"/>
</dbReference>
<dbReference type="Pfam" id="PF00067">
    <property type="entry name" value="p450"/>
    <property type="match status" value="1"/>
</dbReference>
<name>A0ABR1P5F1_DIAER</name>
<evidence type="ECO:0000256" key="1">
    <source>
        <dbReference type="ARBA" id="ARBA00001971"/>
    </source>
</evidence>
<feature type="domain" description="Rhodopsin" evidence="7">
    <location>
        <begin position="18"/>
        <end position="241"/>
    </location>
</feature>
<evidence type="ECO:0000256" key="6">
    <source>
        <dbReference type="SAM" id="Phobius"/>
    </source>
</evidence>
<keyword evidence="6" id="KW-0472">Membrane</keyword>
<dbReference type="InterPro" id="IPR049326">
    <property type="entry name" value="Rhodopsin_dom_fungi"/>
</dbReference>
<evidence type="ECO:0000256" key="2">
    <source>
        <dbReference type="ARBA" id="ARBA00010617"/>
    </source>
</evidence>
<accession>A0ABR1P5F1</accession>
<keyword evidence="9" id="KW-1185">Reference proteome</keyword>
<comment type="similarity">
    <text evidence="2">Belongs to the cytochrome P450 family.</text>
</comment>
<feature type="transmembrane region" description="Helical" evidence="6">
    <location>
        <begin position="6"/>
        <end position="22"/>
    </location>
</feature>
<evidence type="ECO:0000256" key="3">
    <source>
        <dbReference type="ARBA" id="ARBA00022723"/>
    </source>
</evidence>
<keyword evidence="3" id="KW-0479">Metal-binding</keyword>
<sequence length="868" mass="96096">MGLVSIVTTIIAFAVVALRILTRKYIVKMPMRVDDYFAVAAVIASILLVVSNAIQRDVGIGLHIWNVQYGDFTKSLQAWTIVATSFYCLAITFAKLSLLVLYLQLSPVKSFRISVWVLIVFVCGYSLAYILVMVFRCRPVAAAWDMTITGAECYSQVTVMLVLSIANILVDAALFILPLPVIAPLQMRIEKKVSLILLFATGGLVCAAAITRTVIMFAGVMQSADYTWDIIPTYYWCYIEAEEDTPRVPHSSALAINKKRRAARAEVYELKGRDVSSVLRNTKQEETVPHDDEERLWLKPLDCNVMSQDAARRTILGVEILLFTFIPTKLGIKPTVDEMAFPANTSTLLLLFIGVVTIVTVTARKMFSHDPREPPLAPQSIPIIGHMVGLSRSKFNYYVDLSRQTGSPVFTMSLPGQKMYVVTKPELIQTVQKQHRVLAFPPIEAKFASTVCGASREAQDILARNVNGDEGDFGLSMESYAAMRTALKPGPLLDDMNRAMIGEIARSLDLLEPARGESRVIGMYSWLRDAITTATTRSVYGPLNPYDDKAVADAFWEFESGLMSILVGFLPSITARKPVVARARVAKAFEAYYKAGGAQKASALAQMRYQSEADNGLSLEDIARYEVGGSIAILVNTAPSAFWNLFLLHSHSGLLEDIRNEIDACTVTTTQGGSTVKTIDITTLKEAFPLLLSAYQEVLRYSSMGTSVREVMEDTYLDRWLLKKGAMLQMPSRIIHQDSSLWGADVAKFSPRRFLPEEKQNRPRDVCFRAFGGGKTLCPGRYFATNEVLAVVAVFIARLDMKPVGGDWKLPTTANTNVAAVIMEPDNDVQVEIKTRKGFEGAKWAIKLDKSDKVFAMVTEDGLDREAS</sequence>
<keyword evidence="4" id="KW-0408">Iron</keyword>
<feature type="transmembrane region" description="Helical" evidence="6">
    <location>
        <begin position="343"/>
        <end position="363"/>
    </location>
</feature>
<dbReference type="PANTHER" id="PTHR47582:SF1">
    <property type="entry name" value="P450, PUTATIVE (EUROFUNG)-RELATED"/>
    <property type="match status" value="1"/>
</dbReference>
<evidence type="ECO:0000313" key="8">
    <source>
        <dbReference type="EMBL" id="KAK7726896.1"/>
    </source>
</evidence>
<keyword evidence="6" id="KW-0812">Transmembrane</keyword>
<dbReference type="InterPro" id="IPR001128">
    <property type="entry name" value="Cyt_P450"/>
</dbReference>
<dbReference type="InterPro" id="IPR053007">
    <property type="entry name" value="CYP450_monoxygenase_sec-met"/>
</dbReference>
<dbReference type="Gene3D" id="1.10.630.10">
    <property type="entry name" value="Cytochrome P450"/>
    <property type="match status" value="1"/>
</dbReference>
<feature type="transmembrane region" description="Helical" evidence="6">
    <location>
        <begin position="195"/>
        <end position="218"/>
    </location>
</feature>
<dbReference type="PRINTS" id="PR00465">
    <property type="entry name" value="EP450IV"/>
</dbReference>
<comment type="cofactor">
    <cofactor evidence="1">
        <name>heme</name>
        <dbReference type="ChEBI" id="CHEBI:30413"/>
    </cofactor>
</comment>
<reference evidence="8 9" key="1">
    <citation type="submission" date="2024-02" db="EMBL/GenBank/DDBJ databases">
        <title>De novo assembly and annotation of 12 fungi associated with fruit tree decline syndrome in Ontario, Canada.</title>
        <authorList>
            <person name="Sulman M."/>
            <person name="Ellouze W."/>
            <person name="Ilyukhin E."/>
        </authorList>
    </citation>
    <scope>NUCLEOTIDE SEQUENCE [LARGE SCALE GENOMIC DNA]</scope>
    <source>
        <strain evidence="8 9">M169</strain>
    </source>
</reference>
<dbReference type="Proteomes" id="UP001430848">
    <property type="component" value="Unassembled WGS sequence"/>
</dbReference>
<dbReference type="Pfam" id="PF20684">
    <property type="entry name" value="Fung_rhodopsin"/>
    <property type="match status" value="1"/>
</dbReference>
<feature type="transmembrane region" description="Helical" evidence="6">
    <location>
        <begin position="115"/>
        <end position="135"/>
    </location>
</feature>
<keyword evidence="5" id="KW-0503">Monooxygenase</keyword>
<evidence type="ECO:0000256" key="5">
    <source>
        <dbReference type="ARBA" id="ARBA00023033"/>
    </source>
</evidence>
<comment type="caution">
    <text evidence="8">The sequence shown here is derived from an EMBL/GenBank/DDBJ whole genome shotgun (WGS) entry which is preliminary data.</text>
</comment>
<dbReference type="PANTHER" id="PTHR47582">
    <property type="entry name" value="P450, PUTATIVE (EUROFUNG)-RELATED"/>
    <property type="match status" value="1"/>
</dbReference>
<dbReference type="CDD" id="cd11040">
    <property type="entry name" value="CYP7_CYP8-like"/>
    <property type="match status" value="1"/>
</dbReference>
<proteinExistence type="inferred from homology"/>
<dbReference type="SUPFAM" id="SSF48264">
    <property type="entry name" value="Cytochrome P450"/>
    <property type="match status" value="1"/>
</dbReference>
<dbReference type="InterPro" id="IPR002403">
    <property type="entry name" value="Cyt_P450_E_grp-IV"/>
</dbReference>
<feature type="transmembrane region" description="Helical" evidence="6">
    <location>
        <begin position="155"/>
        <end position="183"/>
    </location>
</feature>
<feature type="transmembrane region" description="Helical" evidence="6">
    <location>
        <begin position="34"/>
        <end position="54"/>
    </location>
</feature>
<evidence type="ECO:0000259" key="7">
    <source>
        <dbReference type="Pfam" id="PF20684"/>
    </source>
</evidence>
<keyword evidence="6" id="KW-1133">Transmembrane helix</keyword>